<dbReference type="GO" id="GO:0006355">
    <property type="term" value="P:regulation of DNA-templated transcription"/>
    <property type="evidence" value="ECO:0007669"/>
    <property type="project" value="InterPro"/>
</dbReference>
<comment type="cofactor">
    <cofactor evidence="1">
        <name>Mg(2+)</name>
        <dbReference type="ChEBI" id="CHEBI:18420"/>
    </cofactor>
</comment>
<dbReference type="PROSITE" id="PS50112">
    <property type="entry name" value="PAS"/>
    <property type="match status" value="1"/>
</dbReference>
<dbReference type="CDD" id="cd01949">
    <property type="entry name" value="GGDEF"/>
    <property type="match status" value="1"/>
</dbReference>
<dbReference type="SUPFAM" id="SSF141868">
    <property type="entry name" value="EAL domain-like"/>
    <property type="match status" value="1"/>
</dbReference>
<dbReference type="Pfam" id="PF00989">
    <property type="entry name" value="PAS"/>
    <property type="match status" value="1"/>
</dbReference>
<dbReference type="Proteomes" id="UP000198762">
    <property type="component" value="Unassembled WGS sequence"/>
</dbReference>
<dbReference type="PROSITE" id="PS50883">
    <property type="entry name" value="EAL"/>
    <property type="match status" value="1"/>
</dbReference>
<dbReference type="InterPro" id="IPR000700">
    <property type="entry name" value="PAS-assoc_C"/>
</dbReference>
<feature type="domain" description="PAS" evidence="3">
    <location>
        <begin position="119"/>
        <end position="199"/>
    </location>
</feature>
<dbReference type="SMART" id="SM00267">
    <property type="entry name" value="GGDEF"/>
    <property type="match status" value="1"/>
</dbReference>
<gene>
    <name evidence="7" type="ORF">SAMN04487962_101257</name>
</gene>
<dbReference type="NCBIfam" id="TIGR00229">
    <property type="entry name" value="sensory_box"/>
    <property type="match status" value="1"/>
</dbReference>
<dbReference type="SMART" id="SM00091">
    <property type="entry name" value="PAS"/>
    <property type="match status" value="1"/>
</dbReference>
<evidence type="ECO:0000313" key="8">
    <source>
        <dbReference type="Proteomes" id="UP000198762"/>
    </source>
</evidence>
<feature type="domain" description="PAC" evidence="4">
    <location>
        <begin position="194"/>
        <end position="246"/>
    </location>
</feature>
<keyword evidence="2" id="KW-0812">Transmembrane</keyword>
<feature type="domain" description="EAL" evidence="5">
    <location>
        <begin position="420"/>
        <end position="674"/>
    </location>
</feature>
<dbReference type="Gene3D" id="3.20.20.450">
    <property type="entry name" value="EAL domain"/>
    <property type="match status" value="1"/>
</dbReference>
<dbReference type="AlphaFoldDB" id="A0A1H9YN09"/>
<protein>
    <submittedName>
        <fullName evidence="7">PAS domain S-box-containing protein/diguanylate cyclase (GGDEF) domain-containing protein</fullName>
    </submittedName>
</protein>
<feature type="transmembrane region" description="Helical" evidence="2">
    <location>
        <begin position="48"/>
        <end position="70"/>
    </location>
</feature>
<dbReference type="InterPro" id="IPR000014">
    <property type="entry name" value="PAS"/>
</dbReference>
<organism evidence="7 8">
    <name type="scientific">Marinobacter segnicrescens</name>
    <dbReference type="NCBI Taxonomy" id="430453"/>
    <lineage>
        <taxon>Bacteria</taxon>
        <taxon>Pseudomonadati</taxon>
        <taxon>Pseudomonadota</taxon>
        <taxon>Gammaproteobacteria</taxon>
        <taxon>Pseudomonadales</taxon>
        <taxon>Marinobacteraceae</taxon>
        <taxon>Marinobacter</taxon>
    </lineage>
</organism>
<dbReference type="STRING" id="430453.SAMN04487962_101257"/>
<dbReference type="SUPFAM" id="SSF55785">
    <property type="entry name" value="PYP-like sensor domain (PAS domain)"/>
    <property type="match status" value="1"/>
</dbReference>
<dbReference type="InterPro" id="IPR035919">
    <property type="entry name" value="EAL_sf"/>
</dbReference>
<accession>A0A1H9YN09</accession>
<dbReference type="FunFam" id="3.30.70.270:FF:000001">
    <property type="entry name" value="Diguanylate cyclase domain protein"/>
    <property type="match status" value="1"/>
</dbReference>
<evidence type="ECO:0000313" key="7">
    <source>
        <dbReference type="EMBL" id="SES70512.1"/>
    </source>
</evidence>
<dbReference type="InterPro" id="IPR029787">
    <property type="entry name" value="Nucleotide_cyclase"/>
</dbReference>
<dbReference type="InterPro" id="IPR043128">
    <property type="entry name" value="Rev_trsase/Diguanyl_cyclase"/>
</dbReference>
<evidence type="ECO:0000259" key="6">
    <source>
        <dbReference type="PROSITE" id="PS50887"/>
    </source>
</evidence>
<dbReference type="RefSeq" id="WP_091848409.1">
    <property type="nucleotide sequence ID" value="NZ_FOHZ01000001.1"/>
</dbReference>
<keyword evidence="2" id="KW-1133">Transmembrane helix</keyword>
<evidence type="ECO:0000259" key="3">
    <source>
        <dbReference type="PROSITE" id="PS50112"/>
    </source>
</evidence>
<dbReference type="SUPFAM" id="SSF55073">
    <property type="entry name" value="Nucleotide cyclase"/>
    <property type="match status" value="1"/>
</dbReference>
<dbReference type="NCBIfam" id="TIGR00254">
    <property type="entry name" value="GGDEF"/>
    <property type="match status" value="1"/>
</dbReference>
<dbReference type="GO" id="GO:0003824">
    <property type="term" value="F:catalytic activity"/>
    <property type="evidence" value="ECO:0007669"/>
    <property type="project" value="UniProtKB-ARBA"/>
</dbReference>
<keyword evidence="8" id="KW-1185">Reference proteome</keyword>
<keyword evidence="2" id="KW-0472">Membrane</keyword>
<feature type="domain" description="GGDEF" evidence="6">
    <location>
        <begin position="278"/>
        <end position="411"/>
    </location>
</feature>
<dbReference type="InterPro" id="IPR001633">
    <property type="entry name" value="EAL_dom"/>
</dbReference>
<proteinExistence type="predicted"/>
<dbReference type="SMART" id="SM00052">
    <property type="entry name" value="EAL"/>
    <property type="match status" value="1"/>
</dbReference>
<feature type="transmembrane region" description="Helical" evidence="2">
    <location>
        <begin position="12"/>
        <end position="36"/>
    </location>
</feature>
<dbReference type="OrthoDB" id="6188503at2"/>
<dbReference type="InterPro" id="IPR035965">
    <property type="entry name" value="PAS-like_dom_sf"/>
</dbReference>
<dbReference type="CDD" id="cd01948">
    <property type="entry name" value="EAL"/>
    <property type="match status" value="1"/>
</dbReference>
<dbReference type="PROSITE" id="PS50113">
    <property type="entry name" value="PAC"/>
    <property type="match status" value="1"/>
</dbReference>
<name>A0A1H9YN09_9GAMM</name>
<evidence type="ECO:0000259" key="4">
    <source>
        <dbReference type="PROSITE" id="PS50113"/>
    </source>
</evidence>
<dbReference type="InterPro" id="IPR013767">
    <property type="entry name" value="PAS_fold"/>
</dbReference>
<evidence type="ECO:0000256" key="1">
    <source>
        <dbReference type="ARBA" id="ARBA00001946"/>
    </source>
</evidence>
<dbReference type="EMBL" id="FOHZ01000001">
    <property type="protein sequence ID" value="SES70512.1"/>
    <property type="molecule type" value="Genomic_DNA"/>
</dbReference>
<sequence>MEKTRSTETRERWLAILADSLVSLVILALALSPLLLLTTPEVPIGREAMIRFFGSAGPAMLVLAGTFVYVRDLLRERRRIETRLEDVVEDRTRELQAINQELRDEIFVRQQAERSFRRSSRHFRALFDTAASPIILIDSSFRIRQWNASAEALFGYSRDEAVGRNLVETFIPEEYRDEMSWKILKTLGAGQLQETLETGIQGYDGTDHIVLWNLNLLQDEEDDQNQLILIGQNISEIRRTQDQLHYLAHFDVLTDTANRRLFEDRCQRALASASRHGHHCALIALDVDHFKRINDTLGHDAGDALLKTLSRRLKDSVREEDTIARLGGDEFAVLLHHVSGADGCEKVARSILEALTEPVSVPGSELVITSSIGIALAPDDGSHYEQLLKNADMAMYRAKKAGRNNIQFFSEDMNQEMQRLMSLEQELRAGIRAGELQLHYQPVLDARSGQLVALESLLRWNHPTRGLLTPADFLEVAEQSGQLHAIGQWICNNACLQARAIQAMSGTPVRISINLSSRQYNHPGLAEELSQTIAETRLDPSLLMVEIDERILAERLGETATVLHSLKKKGIGLVLDRFGSGLSSLTLLRELPFDQVKIDPPLMQWAPQDENTAAITHTLISLARQLNLKVAAAGVETEEQDRFLRQSGCHMLQGHRFCYPVTSEELPELFAELREGRELLPVLPDTGTIRNR</sequence>
<dbReference type="Pfam" id="PF00563">
    <property type="entry name" value="EAL"/>
    <property type="match status" value="1"/>
</dbReference>
<dbReference type="PROSITE" id="PS50887">
    <property type="entry name" value="GGDEF"/>
    <property type="match status" value="1"/>
</dbReference>
<evidence type="ECO:0000259" key="5">
    <source>
        <dbReference type="PROSITE" id="PS50883"/>
    </source>
</evidence>
<dbReference type="Gene3D" id="3.30.70.270">
    <property type="match status" value="1"/>
</dbReference>
<dbReference type="PANTHER" id="PTHR44757">
    <property type="entry name" value="DIGUANYLATE CYCLASE DGCP"/>
    <property type="match status" value="1"/>
</dbReference>
<dbReference type="PANTHER" id="PTHR44757:SF2">
    <property type="entry name" value="BIOFILM ARCHITECTURE MAINTENANCE PROTEIN MBAA"/>
    <property type="match status" value="1"/>
</dbReference>
<evidence type="ECO:0000256" key="2">
    <source>
        <dbReference type="SAM" id="Phobius"/>
    </source>
</evidence>
<dbReference type="Pfam" id="PF00990">
    <property type="entry name" value="GGDEF"/>
    <property type="match status" value="1"/>
</dbReference>
<dbReference type="CDD" id="cd00130">
    <property type="entry name" value="PAS"/>
    <property type="match status" value="1"/>
</dbReference>
<dbReference type="InterPro" id="IPR052155">
    <property type="entry name" value="Biofilm_reg_signaling"/>
</dbReference>
<reference evidence="8" key="1">
    <citation type="submission" date="2016-10" db="EMBL/GenBank/DDBJ databases">
        <authorList>
            <person name="Varghese N."/>
            <person name="Submissions S."/>
        </authorList>
    </citation>
    <scope>NUCLEOTIDE SEQUENCE [LARGE SCALE GENOMIC DNA]</scope>
    <source>
        <strain evidence="8">CGMCC 1.6489</strain>
    </source>
</reference>
<dbReference type="Gene3D" id="3.30.450.20">
    <property type="entry name" value="PAS domain"/>
    <property type="match status" value="1"/>
</dbReference>
<dbReference type="InterPro" id="IPR000160">
    <property type="entry name" value="GGDEF_dom"/>
</dbReference>